<dbReference type="InterPro" id="IPR036869">
    <property type="entry name" value="J_dom_sf"/>
</dbReference>
<dbReference type="InterPro" id="IPR018253">
    <property type="entry name" value="DnaJ_domain_CS"/>
</dbReference>
<dbReference type="PRINTS" id="PR00625">
    <property type="entry name" value="JDOMAIN"/>
</dbReference>
<dbReference type="InterPro" id="IPR026894">
    <property type="entry name" value="DnaJ_X"/>
</dbReference>
<dbReference type="EMBL" id="HBGW01100687">
    <property type="protein sequence ID" value="CAD9645899.1"/>
    <property type="molecule type" value="Transcribed_RNA"/>
</dbReference>
<name>A0A7S2QM11_9DINO</name>
<dbReference type="SMART" id="SM00271">
    <property type="entry name" value="DnaJ"/>
    <property type="match status" value="1"/>
</dbReference>
<dbReference type="SUPFAM" id="SSF46565">
    <property type="entry name" value="Chaperone J-domain"/>
    <property type="match status" value="1"/>
</dbReference>
<organism evidence="2">
    <name type="scientific">Zooxanthella nutricula</name>
    <dbReference type="NCBI Taxonomy" id="1333877"/>
    <lineage>
        <taxon>Eukaryota</taxon>
        <taxon>Sar</taxon>
        <taxon>Alveolata</taxon>
        <taxon>Dinophyceae</taxon>
        <taxon>Peridiniales</taxon>
        <taxon>Peridiniales incertae sedis</taxon>
        <taxon>Zooxanthella</taxon>
    </lineage>
</organism>
<feature type="domain" description="J" evidence="1">
    <location>
        <begin position="307"/>
        <end position="372"/>
    </location>
</feature>
<dbReference type="AlphaFoldDB" id="A0A7S2QM11"/>
<protein>
    <recommendedName>
        <fullName evidence="1">J domain-containing protein</fullName>
    </recommendedName>
</protein>
<gene>
    <name evidence="2" type="ORF">BRAN1462_LOCUS63721</name>
</gene>
<dbReference type="PROSITE" id="PS50076">
    <property type="entry name" value="DNAJ_2"/>
    <property type="match status" value="1"/>
</dbReference>
<accession>A0A7S2QM11</accession>
<reference evidence="2" key="1">
    <citation type="submission" date="2021-01" db="EMBL/GenBank/DDBJ databases">
        <authorList>
            <person name="Corre E."/>
            <person name="Pelletier E."/>
            <person name="Niang G."/>
            <person name="Scheremetjew M."/>
            <person name="Finn R."/>
            <person name="Kale V."/>
            <person name="Holt S."/>
            <person name="Cochrane G."/>
            <person name="Meng A."/>
            <person name="Brown T."/>
            <person name="Cohen L."/>
        </authorList>
    </citation>
    <scope>NUCLEOTIDE SEQUENCE</scope>
    <source>
        <strain evidence="2">RCC3387</strain>
    </source>
</reference>
<evidence type="ECO:0000259" key="1">
    <source>
        <dbReference type="PROSITE" id="PS50076"/>
    </source>
</evidence>
<dbReference type="Pfam" id="PF14308">
    <property type="entry name" value="DnaJ-X"/>
    <property type="match status" value="1"/>
</dbReference>
<dbReference type="Gene3D" id="1.10.287.110">
    <property type="entry name" value="DnaJ domain"/>
    <property type="match status" value="1"/>
</dbReference>
<dbReference type="PANTHER" id="PTHR44094">
    <property type="entry name" value="DNAJ HEAT SHOCK N-TERMINAL DOMAIN-CONTAINING PROTEIN"/>
    <property type="match status" value="1"/>
</dbReference>
<sequence length="679" mass="73300">MLVVSVSNDSEHTFVYDGEYISSGEFKTERDKEITPSATTRLEFTTSVSGLNGLIWFVDKETHTRYLSMALAKHIGPASFTCTVGVPPANLKTELSQAPKIDKDQEVSAGDASCRWVGTDEGVLLKVPKEVPFWSPPTAAEYRAVGDPAAGAAPAGAALPDEGDAAAADFLAQTRPRDAGDGLARGLKTAGAGIASGLATAIGAPVIGARSEGALGFLKGVGVGLAGGVALTVGGVVGGTTQVVRGLGQIPAAYRGRHEEKVWDQETGTWVDINLCELEVKTEQEKEEDDGAGTPSGDPNVTVKETEYYDLLKVAPGAAPSEIKKAYYKEARQCHPDKNPGDEAATAKFQKLSEVYQVLSDPEARKKYDRDGQAGVADMKQAQLDPAAFFSLLFGSEKFLPWTGELHMAMQMDHFAKTAMAAEDEPQQDEDKLSKQVKRRQNRREVLCAAHLREKTERLVYGRDLAGFEEQMRLEAHELANAQFGPELLLALGEIYQLRAEIYLANELAGRFSMAKRIASLKHNATMAKHGMHFYSNAAGSLWRAKKVYSAASSASAATKKKEGEGTAPGDPDALDEEQAKIVESAIDDALPTFLQTAWSYVVRDIDSTMKNVGRKFLQDKSVPWQIRVRRAQALQRLGQLFAEASQGASAQGERSRAQASEEAKAKLQEAMLGAFKEK</sequence>
<evidence type="ECO:0000313" key="2">
    <source>
        <dbReference type="EMBL" id="CAD9645899.1"/>
    </source>
</evidence>
<dbReference type="PROSITE" id="PS00636">
    <property type="entry name" value="DNAJ_1"/>
    <property type="match status" value="1"/>
</dbReference>
<proteinExistence type="predicted"/>
<dbReference type="CDD" id="cd06257">
    <property type="entry name" value="DnaJ"/>
    <property type="match status" value="1"/>
</dbReference>
<dbReference type="InterPro" id="IPR052423">
    <property type="entry name" value="EMIR"/>
</dbReference>
<dbReference type="InterPro" id="IPR001623">
    <property type="entry name" value="DnaJ_domain"/>
</dbReference>
<dbReference type="Pfam" id="PF00226">
    <property type="entry name" value="DnaJ"/>
    <property type="match status" value="1"/>
</dbReference>
<dbReference type="PANTHER" id="PTHR44094:SF8">
    <property type="entry name" value="DNAJ HEAT SHOCK N-TERMINAL DOMAIN-CONTAINING PROTEIN-RELATED"/>
    <property type="match status" value="1"/>
</dbReference>